<feature type="domain" description="Carbohydrate binding module family 25" evidence="8">
    <location>
        <begin position="88"/>
        <end position="179"/>
    </location>
</feature>
<dbReference type="GO" id="GO:0019252">
    <property type="term" value="P:starch biosynthetic process"/>
    <property type="evidence" value="ECO:0007669"/>
    <property type="project" value="UniProtKB-UniPathway"/>
</dbReference>
<dbReference type="Pfam" id="PF08323">
    <property type="entry name" value="Glyco_transf_5"/>
    <property type="match status" value="1"/>
</dbReference>
<keyword evidence="10" id="KW-1185">Reference proteome</keyword>
<keyword evidence="5" id="KW-0808">Transferase</keyword>
<evidence type="ECO:0000256" key="6">
    <source>
        <dbReference type="ARBA" id="ARBA00022922"/>
    </source>
</evidence>
<dbReference type="Proteomes" id="UP000283530">
    <property type="component" value="Unassembled WGS sequence"/>
</dbReference>
<gene>
    <name evidence="9" type="ORF">CKAN_00125600</name>
</gene>
<evidence type="ECO:0000259" key="8">
    <source>
        <dbReference type="SMART" id="SM01066"/>
    </source>
</evidence>
<comment type="catalytic activity">
    <reaction evidence="1">
        <text>[(1-&gt;4)-alpha-D-glucosyl](n) + ADP-alpha-D-glucose = [(1-&gt;4)-alpha-D-glucosyl](n+1) + ADP + H(+)</text>
        <dbReference type="Rhea" id="RHEA:18189"/>
        <dbReference type="Rhea" id="RHEA-COMP:9584"/>
        <dbReference type="Rhea" id="RHEA-COMP:9587"/>
        <dbReference type="ChEBI" id="CHEBI:15378"/>
        <dbReference type="ChEBI" id="CHEBI:15444"/>
        <dbReference type="ChEBI" id="CHEBI:57498"/>
        <dbReference type="ChEBI" id="CHEBI:456216"/>
        <dbReference type="EC" id="2.4.1.21"/>
    </reaction>
</comment>
<evidence type="ECO:0000313" key="10">
    <source>
        <dbReference type="Proteomes" id="UP000283530"/>
    </source>
</evidence>
<dbReference type="EC" id="2.4.1.21" evidence="3"/>
<organism evidence="9 10">
    <name type="scientific">Cinnamomum micranthum f. kanehirae</name>
    <dbReference type="NCBI Taxonomy" id="337451"/>
    <lineage>
        <taxon>Eukaryota</taxon>
        <taxon>Viridiplantae</taxon>
        <taxon>Streptophyta</taxon>
        <taxon>Embryophyta</taxon>
        <taxon>Tracheophyta</taxon>
        <taxon>Spermatophyta</taxon>
        <taxon>Magnoliopsida</taxon>
        <taxon>Magnoliidae</taxon>
        <taxon>Laurales</taxon>
        <taxon>Lauraceae</taxon>
        <taxon>Cinnamomum</taxon>
    </lineage>
</organism>
<dbReference type="STRING" id="337451.A0A443N3A2"/>
<dbReference type="SUPFAM" id="SSF53756">
    <property type="entry name" value="UDP-Glycosyltransferase/glycogen phosphorylase"/>
    <property type="match status" value="1"/>
</dbReference>
<accession>A0A443N3A2</accession>
<feature type="region of interest" description="Disordered" evidence="7">
    <location>
        <begin position="22"/>
        <end position="50"/>
    </location>
</feature>
<dbReference type="InterPro" id="IPR013534">
    <property type="entry name" value="Starch_synth_cat_dom"/>
</dbReference>
<dbReference type="PANTHER" id="PTHR46083:SF5">
    <property type="entry name" value="STARCH SYNTHASE 3, CHLOROPLASTIC_AMYLOPLASTIC"/>
    <property type="match status" value="1"/>
</dbReference>
<dbReference type="PANTHER" id="PTHR46083">
    <property type="match status" value="1"/>
</dbReference>
<evidence type="ECO:0000256" key="4">
    <source>
        <dbReference type="ARBA" id="ARBA00022676"/>
    </source>
</evidence>
<evidence type="ECO:0000256" key="3">
    <source>
        <dbReference type="ARBA" id="ARBA00012588"/>
    </source>
</evidence>
<comment type="caution">
    <text evidence="9">The sequence shown here is derived from an EMBL/GenBank/DDBJ whole genome shotgun (WGS) entry which is preliminary data.</text>
</comment>
<evidence type="ECO:0000256" key="2">
    <source>
        <dbReference type="ARBA" id="ARBA00004727"/>
    </source>
</evidence>
<name>A0A443N3A2_9MAGN</name>
<dbReference type="GO" id="GO:2001070">
    <property type="term" value="F:starch binding"/>
    <property type="evidence" value="ECO:0007669"/>
    <property type="project" value="InterPro"/>
</dbReference>
<reference evidence="9 10" key="1">
    <citation type="journal article" date="2019" name="Nat. Plants">
        <title>Stout camphor tree genome fills gaps in understanding of flowering plant genome evolution.</title>
        <authorList>
            <person name="Chaw S.M."/>
            <person name="Liu Y.C."/>
            <person name="Wu Y.W."/>
            <person name="Wang H.Y."/>
            <person name="Lin C.I."/>
            <person name="Wu C.S."/>
            <person name="Ke H.M."/>
            <person name="Chang L.Y."/>
            <person name="Hsu C.Y."/>
            <person name="Yang H.T."/>
            <person name="Sudianto E."/>
            <person name="Hsu M.H."/>
            <person name="Wu K.P."/>
            <person name="Wang L.N."/>
            <person name="Leebens-Mack J.H."/>
            <person name="Tsai I.J."/>
        </authorList>
    </citation>
    <scope>NUCLEOTIDE SEQUENCE [LARGE SCALE GENOMIC DNA]</scope>
    <source>
        <strain evidence="10">cv. Chaw 1501</strain>
        <tissue evidence="9">Young leaves</tissue>
    </source>
</reference>
<keyword evidence="6" id="KW-0750">Starch biosynthesis</keyword>
<dbReference type="AlphaFoldDB" id="A0A443N3A2"/>
<dbReference type="EMBL" id="QPKB01000001">
    <property type="protein sequence ID" value="RWR73007.1"/>
    <property type="molecule type" value="Genomic_DNA"/>
</dbReference>
<dbReference type="Gene3D" id="3.40.50.2000">
    <property type="entry name" value="Glycogen Phosphorylase B"/>
    <property type="match status" value="1"/>
</dbReference>
<evidence type="ECO:0000256" key="1">
    <source>
        <dbReference type="ARBA" id="ARBA00001478"/>
    </source>
</evidence>
<feature type="domain" description="Carbohydrate binding module family 25" evidence="8">
    <location>
        <begin position="250"/>
        <end position="339"/>
    </location>
</feature>
<comment type="pathway">
    <text evidence="2">Glycan biosynthesis; starch biosynthesis.</text>
</comment>
<dbReference type="InterPro" id="IPR005085">
    <property type="entry name" value="CBM25"/>
</dbReference>
<protein>
    <recommendedName>
        <fullName evidence="3">starch synthase</fullName>
        <ecNumber evidence="3">2.4.1.21</ecNumber>
    </recommendedName>
</protein>
<dbReference type="SMART" id="SM01066">
    <property type="entry name" value="CBM_25"/>
    <property type="match status" value="2"/>
</dbReference>
<evidence type="ECO:0000313" key="9">
    <source>
        <dbReference type="EMBL" id="RWR73007.1"/>
    </source>
</evidence>
<dbReference type="UniPathway" id="UPA00152"/>
<evidence type="ECO:0000256" key="5">
    <source>
        <dbReference type="ARBA" id="ARBA00022679"/>
    </source>
</evidence>
<proteinExistence type="predicted"/>
<sequence>MDVYAFEDFLLEEKRRELEKLAAEQAERERKAEEQRQKEAEKAASEADRAQAKIEVERRRQIFQELMKNAVGSVHNVWHIKPSEFKAEDLVKFSYNRSSGPLAHSKEVWIHGGHNNWKDGLSIIGRLEHSVEEVGDWWHIDVVVPDQALILDWVFADGPPGSAKVYDNNNLQDFHAIVPKSIPGELYWVEEEHRLFRKFQEERRQREEAIRAKAEKTARMKAEMREKTMKMFLLSQKHIVYTEPLDVQAGSTVTVFYNPNNTVLSGKSEVWFRCSFNRWTHRYGPLPPQKMVPVESSSHLKATVKVPLDAYMLDFVFSEKEDGGIFDNKTGMDYHLPVTGGVIKAPPMHIVHVAVEMAPIAKVGGLGDVVTSLSRAVQDLGHNVDIILPKYDCLNLSNVKDFQFNRSYSWGGTEIKVWYGKVEGLSVYFLEPQNGMVSVGCIYGCRNDGKGLDFSATLLLSFYCKVALTL</sequence>
<keyword evidence="4" id="KW-0328">Glycosyltransferase</keyword>
<dbReference type="Pfam" id="PF16760">
    <property type="entry name" value="CBM53"/>
    <property type="match status" value="2"/>
</dbReference>
<dbReference type="OrthoDB" id="2018403at2759"/>
<dbReference type="GO" id="GO:0009011">
    <property type="term" value="F:alpha-1,4-glucan glucosyltransferase (ADP-glucose donor) activity"/>
    <property type="evidence" value="ECO:0007669"/>
    <property type="project" value="UniProtKB-EC"/>
</dbReference>
<evidence type="ECO:0000256" key="7">
    <source>
        <dbReference type="SAM" id="MobiDB-lite"/>
    </source>
</evidence>